<name>A0ABR7GDN7_9FIRM</name>
<gene>
    <name evidence="2" type="ORF">H8R94_02785</name>
</gene>
<proteinExistence type="predicted"/>
<accession>A0ABR7GDN7</accession>
<comment type="caution">
    <text evidence="2">The sequence shown here is derived from an EMBL/GenBank/DDBJ whole genome shotgun (WGS) entry which is preliminary data.</text>
</comment>
<evidence type="ECO:0000313" key="3">
    <source>
        <dbReference type="Proteomes" id="UP000643810"/>
    </source>
</evidence>
<keyword evidence="3" id="KW-1185">Reference proteome</keyword>
<dbReference type="InterPro" id="IPR029432">
    <property type="entry name" value="Gp28/Gp37-like_dom"/>
</dbReference>
<dbReference type="Proteomes" id="UP000643810">
    <property type="component" value="Unassembled WGS sequence"/>
</dbReference>
<evidence type="ECO:0000313" key="2">
    <source>
        <dbReference type="EMBL" id="MBC5685550.1"/>
    </source>
</evidence>
<dbReference type="Pfam" id="PF14594">
    <property type="entry name" value="Sipho_Gp37"/>
    <property type="match status" value="1"/>
</dbReference>
<dbReference type="RefSeq" id="WP_186853805.1">
    <property type="nucleotide sequence ID" value="NZ_JACOPG010000001.1"/>
</dbReference>
<sequence>MQLLALDADFNPIGYIKYLNLQWIRRYYEPGEYSVQIPIKYYKPNMAYIYTNERPETGIVQKSEYKTDYQGAYMQVSGYFLEYKLNDKIIYPRYIKSGKLEDVAVDMVTKFKEDIPLLQVSDGEHRGDTISIQSTGKNLASQLYEMLQTQDMSFRTRYDYENNQIRFEVWQGLERTMDQTINPFAVFSGQLRNIKNEKITIDNSAAKNYAVVVGNGQYEDGNQIEVIIDQSNGGYKNKVYLDKTSMKYDSDSQTLEEYKQSLALAGLETMQKSYSQVTSISVETVDRGIKYLEDYDLGDKVEIVVDALQTNLATRIIEVNEVFKEGQHTAVPTFGTKVPKVYRKF</sequence>
<reference evidence="2 3" key="1">
    <citation type="submission" date="2020-08" db="EMBL/GenBank/DDBJ databases">
        <title>Genome public.</title>
        <authorList>
            <person name="Liu C."/>
            <person name="Sun Q."/>
        </authorList>
    </citation>
    <scope>NUCLEOTIDE SEQUENCE [LARGE SCALE GENOMIC DNA]</scope>
    <source>
        <strain evidence="2 3">NSJ-9</strain>
    </source>
</reference>
<evidence type="ECO:0000259" key="1">
    <source>
        <dbReference type="Pfam" id="PF14594"/>
    </source>
</evidence>
<dbReference type="EMBL" id="JACOPG010000001">
    <property type="protein sequence ID" value="MBC5685550.1"/>
    <property type="molecule type" value="Genomic_DNA"/>
</dbReference>
<feature type="domain" description="Gp28/Gp37-like" evidence="1">
    <location>
        <begin position="6"/>
        <end position="336"/>
    </location>
</feature>
<protein>
    <submittedName>
        <fullName evidence="2">Siphovirus ReqiPepy6 Gp37-like family protein</fullName>
    </submittedName>
</protein>
<organism evidence="2 3">
    <name type="scientific">Roseburia lenta</name>
    <dbReference type="NCBI Taxonomy" id="2763061"/>
    <lineage>
        <taxon>Bacteria</taxon>
        <taxon>Bacillati</taxon>
        <taxon>Bacillota</taxon>
        <taxon>Clostridia</taxon>
        <taxon>Lachnospirales</taxon>
        <taxon>Lachnospiraceae</taxon>
        <taxon>Roseburia</taxon>
    </lineage>
</organism>